<dbReference type="InterPro" id="IPR052019">
    <property type="entry name" value="F420H2_bilvrd_red/Heme_oxyg"/>
</dbReference>
<dbReference type="Gene3D" id="2.30.110.10">
    <property type="entry name" value="Electron Transport, Fmn-binding Protein, Chain A"/>
    <property type="match status" value="1"/>
</dbReference>
<dbReference type="RefSeq" id="WP_238175853.1">
    <property type="nucleotide sequence ID" value="NZ_SODU01000005.1"/>
</dbReference>
<name>A0ABY2F5R7_9ACTN</name>
<organism evidence="3 4">
    <name type="scientific">Kribbella pratensis</name>
    <dbReference type="NCBI Taxonomy" id="2512112"/>
    <lineage>
        <taxon>Bacteria</taxon>
        <taxon>Bacillati</taxon>
        <taxon>Actinomycetota</taxon>
        <taxon>Actinomycetes</taxon>
        <taxon>Propionibacteriales</taxon>
        <taxon>Kribbellaceae</taxon>
        <taxon>Kribbella</taxon>
    </lineage>
</organism>
<dbReference type="Pfam" id="PF01243">
    <property type="entry name" value="PNPOx_N"/>
    <property type="match status" value="1"/>
</dbReference>
<proteinExistence type="predicted"/>
<evidence type="ECO:0000313" key="3">
    <source>
        <dbReference type="EMBL" id="TDW81807.1"/>
    </source>
</evidence>
<gene>
    <name evidence="3" type="ORF">EV137_7817</name>
</gene>
<dbReference type="Proteomes" id="UP000295060">
    <property type="component" value="Unassembled WGS sequence"/>
</dbReference>
<feature type="domain" description="Pyridoxamine 5'-phosphate oxidase N-terminal" evidence="2">
    <location>
        <begin position="28"/>
        <end position="107"/>
    </location>
</feature>
<sequence>MRTSLLRLETEMNQQQIAEILAKPYAQQLLNGSEPARFAYDGLDGDPRCIPIGFWVEGEQIVIATVPKSAKVAALRKNPKVALTIDTGAFPPKVLLLRGTAELTTVPGVPEGYLVAGHKVMTDEQYPGWVEGVKALYDEMVLITITLTWAKLLDFETTIPKAVEDLIKEKSAS</sequence>
<dbReference type="SUPFAM" id="SSF50475">
    <property type="entry name" value="FMN-binding split barrel"/>
    <property type="match status" value="1"/>
</dbReference>
<accession>A0ABY2F5R7</accession>
<protein>
    <submittedName>
        <fullName evidence="3">Pyridoxamine 5'-phosphate oxidase</fullName>
    </submittedName>
</protein>
<keyword evidence="4" id="KW-1185">Reference proteome</keyword>
<keyword evidence="1" id="KW-0560">Oxidoreductase</keyword>
<dbReference type="EMBL" id="SODU01000005">
    <property type="protein sequence ID" value="TDW81807.1"/>
    <property type="molecule type" value="Genomic_DNA"/>
</dbReference>
<dbReference type="PANTHER" id="PTHR35176:SF6">
    <property type="entry name" value="HEME OXYGENASE HI_0854-RELATED"/>
    <property type="match status" value="1"/>
</dbReference>
<reference evidence="3 4" key="1">
    <citation type="submission" date="2019-03" db="EMBL/GenBank/DDBJ databases">
        <title>Genomic Encyclopedia of Type Strains, Phase III (KMG-III): the genomes of soil and plant-associated and newly described type strains.</title>
        <authorList>
            <person name="Whitman W."/>
        </authorList>
    </citation>
    <scope>NUCLEOTIDE SEQUENCE [LARGE SCALE GENOMIC DNA]</scope>
    <source>
        <strain evidence="3 4">VKMAc-2574</strain>
    </source>
</reference>
<evidence type="ECO:0000259" key="2">
    <source>
        <dbReference type="Pfam" id="PF01243"/>
    </source>
</evidence>
<dbReference type="InterPro" id="IPR011576">
    <property type="entry name" value="Pyridox_Oxase_N"/>
</dbReference>
<evidence type="ECO:0000256" key="1">
    <source>
        <dbReference type="ARBA" id="ARBA00023002"/>
    </source>
</evidence>
<dbReference type="PANTHER" id="PTHR35176">
    <property type="entry name" value="HEME OXYGENASE HI_0854-RELATED"/>
    <property type="match status" value="1"/>
</dbReference>
<dbReference type="InterPro" id="IPR012349">
    <property type="entry name" value="Split_barrel_FMN-bd"/>
</dbReference>
<comment type="caution">
    <text evidence="3">The sequence shown here is derived from an EMBL/GenBank/DDBJ whole genome shotgun (WGS) entry which is preliminary data.</text>
</comment>
<evidence type="ECO:0000313" key="4">
    <source>
        <dbReference type="Proteomes" id="UP000295060"/>
    </source>
</evidence>